<sequence>MESSIFSPAVKFTEHRNLTTKAIIKPLVRQRGPKVVRISVTDGDATDSSGDDEELLFPRHRVKRYVNEIKIEDPIVKISRRSRSRSDNKKNKMVKAVVESEPATSLGGKKFRGVRRRPWGKWAAEIRDPSRRARVWLGTYDTAEEAARVYDNAAIQLRGPDALTNFAKSDPNPNVSTEDSIDECRMNLSSPTSVLRFGSSSSVEEIETQIREKQKEKTTPMPMTTSSDLGETSFLDDFGDFEFQNPDFLLDNSILNDGGFDDLFLEGKDAFGSSQCPWQLEDSLQEIGDLFALDPLPSF</sequence>
<name>A0ACC2MUR7_PERAE</name>
<accession>A0ACC2MUR7</accession>
<comment type="caution">
    <text evidence="1">The sequence shown here is derived from an EMBL/GenBank/DDBJ whole genome shotgun (WGS) entry which is preliminary data.</text>
</comment>
<evidence type="ECO:0000313" key="1">
    <source>
        <dbReference type="EMBL" id="KAJ8649465.1"/>
    </source>
</evidence>
<organism evidence="1 2">
    <name type="scientific">Persea americana</name>
    <name type="common">Avocado</name>
    <dbReference type="NCBI Taxonomy" id="3435"/>
    <lineage>
        <taxon>Eukaryota</taxon>
        <taxon>Viridiplantae</taxon>
        <taxon>Streptophyta</taxon>
        <taxon>Embryophyta</taxon>
        <taxon>Tracheophyta</taxon>
        <taxon>Spermatophyta</taxon>
        <taxon>Magnoliopsida</taxon>
        <taxon>Magnoliidae</taxon>
        <taxon>Laurales</taxon>
        <taxon>Lauraceae</taxon>
        <taxon>Persea</taxon>
    </lineage>
</organism>
<dbReference type="Proteomes" id="UP001234297">
    <property type="component" value="Chromosome 1"/>
</dbReference>
<dbReference type="EMBL" id="CM056809">
    <property type="protein sequence ID" value="KAJ8649465.1"/>
    <property type="molecule type" value="Genomic_DNA"/>
</dbReference>
<protein>
    <submittedName>
        <fullName evidence="1">Uncharacterized protein</fullName>
    </submittedName>
</protein>
<evidence type="ECO:0000313" key="2">
    <source>
        <dbReference type="Proteomes" id="UP001234297"/>
    </source>
</evidence>
<gene>
    <name evidence="1" type="ORF">MRB53_002488</name>
</gene>
<keyword evidence="2" id="KW-1185">Reference proteome</keyword>
<proteinExistence type="predicted"/>
<reference evidence="1 2" key="1">
    <citation type="journal article" date="2022" name="Hortic Res">
        <title>A haplotype resolved chromosomal level avocado genome allows analysis of novel avocado genes.</title>
        <authorList>
            <person name="Nath O."/>
            <person name="Fletcher S.J."/>
            <person name="Hayward A."/>
            <person name="Shaw L.M."/>
            <person name="Masouleh A.K."/>
            <person name="Furtado A."/>
            <person name="Henry R.J."/>
            <person name="Mitter N."/>
        </authorList>
    </citation>
    <scope>NUCLEOTIDE SEQUENCE [LARGE SCALE GENOMIC DNA]</scope>
    <source>
        <strain evidence="2">cv. Hass</strain>
    </source>
</reference>